<proteinExistence type="predicted"/>
<sequence length="346" mass="39083">MNSVYLDGFKLGLDDQEGTFYFSFSFTKIPLSHYVLNSQGKLVETFKVDGKDDWISGSSFPGTECDVYGKCGGYGSCDNKRKPICSCLRGFEPKNKEEWNKGNWTSGCVRRRLLQCERINKSVKVGKADGFVKMPTMKVPDFAERSSALENECRDGCLNNCSCVAYAYDVGIGCMTWRENLLDTQKFSSEGTNLYIRLAHSELDNKDLTVIILVPLIVGMVTIAICTFFSWRWMAKRKAMKSKRKAWKLWNENNIVNLIDPVISAPCFELEIIRCINVGLLCVQEFVKDRPSMSTVISMLSTEIVDLPTPKRPAFTERQNAFDTESSRQSQNCSVNNVTVTVIQGR</sequence>
<dbReference type="Proteomes" id="UP001164250">
    <property type="component" value="Chromosome 12"/>
</dbReference>
<organism evidence="1 2">
    <name type="scientific">Pistacia atlantica</name>
    <dbReference type="NCBI Taxonomy" id="434234"/>
    <lineage>
        <taxon>Eukaryota</taxon>
        <taxon>Viridiplantae</taxon>
        <taxon>Streptophyta</taxon>
        <taxon>Embryophyta</taxon>
        <taxon>Tracheophyta</taxon>
        <taxon>Spermatophyta</taxon>
        <taxon>Magnoliopsida</taxon>
        <taxon>eudicotyledons</taxon>
        <taxon>Gunneridae</taxon>
        <taxon>Pentapetalae</taxon>
        <taxon>rosids</taxon>
        <taxon>malvids</taxon>
        <taxon>Sapindales</taxon>
        <taxon>Anacardiaceae</taxon>
        <taxon>Pistacia</taxon>
    </lineage>
</organism>
<dbReference type="EMBL" id="CM047908">
    <property type="protein sequence ID" value="KAJ0082296.1"/>
    <property type="molecule type" value="Genomic_DNA"/>
</dbReference>
<name>A0ACC1A7A2_9ROSI</name>
<reference evidence="2" key="1">
    <citation type="journal article" date="2023" name="G3 (Bethesda)">
        <title>Genome assembly and association tests identify interacting loci associated with vigor, precocity, and sex in interspecific pistachio rootstocks.</title>
        <authorList>
            <person name="Palmer W."/>
            <person name="Jacygrad E."/>
            <person name="Sagayaradj S."/>
            <person name="Cavanaugh K."/>
            <person name="Han R."/>
            <person name="Bertier L."/>
            <person name="Beede B."/>
            <person name="Kafkas S."/>
            <person name="Golino D."/>
            <person name="Preece J."/>
            <person name="Michelmore R."/>
        </authorList>
    </citation>
    <scope>NUCLEOTIDE SEQUENCE [LARGE SCALE GENOMIC DNA]</scope>
</reference>
<protein>
    <submittedName>
        <fullName evidence="1">Uncharacterized protein</fullName>
    </submittedName>
</protein>
<accession>A0ACC1A7A2</accession>
<evidence type="ECO:0000313" key="2">
    <source>
        <dbReference type="Proteomes" id="UP001164250"/>
    </source>
</evidence>
<evidence type="ECO:0000313" key="1">
    <source>
        <dbReference type="EMBL" id="KAJ0082296.1"/>
    </source>
</evidence>
<comment type="caution">
    <text evidence="1">The sequence shown here is derived from an EMBL/GenBank/DDBJ whole genome shotgun (WGS) entry which is preliminary data.</text>
</comment>
<keyword evidence="2" id="KW-1185">Reference proteome</keyword>
<gene>
    <name evidence="1" type="ORF">Patl1_10942</name>
</gene>